<dbReference type="InterPro" id="IPR003838">
    <property type="entry name" value="ABC3_permease_C"/>
</dbReference>
<comment type="subcellular location">
    <subcellularLocation>
        <location evidence="1">Cell membrane</location>
        <topology evidence="1">Multi-pass membrane protein</topology>
    </subcellularLocation>
</comment>
<dbReference type="GO" id="GO:0044874">
    <property type="term" value="P:lipoprotein localization to outer membrane"/>
    <property type="evidence" value="ECO:0007669"/>
    <property type="project" value="TreeGrafter"/>
</dbReference>
<evidence type="ECO:0000256" key="4">
    <source>
        <dbReference type="ARBA" id="ARBA00022692"/>
    </source>
</evidence>
<dbReference type="PANTHER" id="PTHR30489">
    <property type="entry name" value="LIPOPROTEIN-RELEASING SYSTEM TRANSMEMBRANE PROTEIN LOLE"/>
    <property type="match status" value="1"/>
</dbReference>
<feature type="non-terminal residue" evidence="9">
    <location>
        <position position="1"/>
    </location>
</feature>
<evidence type="ECO:0000256" key="7">
    <source>
        <dbReference type="SAM" id="Phobius"/>
    </source>
</evidence>
<dbReference type="InterPro" id="IPR051447">
    <property type="entry name" value="Lipoprotein-release_system"/>
</dbReference>
<comment type="caution">
    <text evidence="9">The sequence shown here is derived from an EMBL/GenBank/DDBJ whole genome shotgun (WGS) entry which is preliminary data.</text>
</comment>
<keyword evidence="5 7" id="KW-1133">Transmembrane helix</keyword>
<organism evidence="9 10">
    <name type="scientific">Paenibacillus agaridevorans</name>
    <dbReference type="NCBI Taxonomy" id="171404"/>
    <lineage>
        <taxon>Bacteria</taxon>
        <taxon>Bacillati</taxon>
        <taxon>Bacillota</taxon>
        <taxon>Bacilli</taxon>
        <taxon>Bacillales</taxon>
        <taxon>Paenibacillaceae</taxon>
        <taxon>Paenibacillus</taxon>
    </lineage>
</organism>
<evidence type="ECO:0000259" key="8">
    <source>
        <dbReference type="Pfam" id="PF02687"/>
    </source>
</evidence>
<accession>A0A2R5EV23</accession>
<keyword evidence="10" id="KW-1185">Reference proteome</keyword>
<evidence type="ECO:0000256" key="1">
    <source>
        <dbReference type="ARBA" id="ARBA00004651"/>
    </source>
</evidence>
<evidence type="ECO:0000313" key="9">
    <source>
        <dbReference type="EMBL" id="GBG08898.1"/>
    </source>
</evidence>
<evidence type="ECO:0000256" key="5">
    <source>
        <dbReference type="ARBA" id="ARBA00022989"/>
    </source>
</evidence>
<evidence type="ECO:0000256" key="6">
    <source>
        <dbReference type="ARBA" id="ARBA00023136"/>
    </source>
</evidence>
<keyword evidence="6 7" id="KW-0472">Membrane</keyword>
<dbReference type="RefSeq" id="WP_146200448.1">
    <property type="nucleotide sequence ID" value="NZ_BDQX01000171.1"/>
</dbReference>
<feature type="transmembrane region" description="Helical" evidence="7">
    <location>
        <begin position="461"/>
        <end position="483"/>
    </location>
</feature>
<name>A0A2R5EV23_9BACL</name>
<dbReference type="Proteomes" id="UP000245202">
    <property type="component" value="Unassembled WGS sequence"/>
</dbReference>
<evidence type="ECO:0000256" key="3">
    <source>
        <dbReference type="ARBA" id="ARBA00022475"/>
    </source>
</evidence>
<protein>
    <submittedName>
        <fullName evidence="9">Putative ABC transporter permease</fullName>
    </submittedName>
</protein>
<dbReference type="EMBL" id="BDQX01000171">
    <property type="protein sequence ID" value="GBG08898.1"/>
    <property type="molecule type" value="Genomic_DNA"/>
</dbReference>
<dbReference type="GO" id="GO:0098797">
    <property type="term" value="C:plasma membrane protein complex"/>
    <property type="evidence" value="ECO:0007669"/>
    <property type="project" value="TreeGrafter"/>
</dbReference>
<feature type="transmembrane region" description="Helical" evidence="7">
    <location>
        <begin position="360"/>
        <end position="384"/>
    </location>
</feature>
<dbReference type="AlphaFoldDB" id="A0A2R5EV23"/>
<dbReference type="PANTHER" id="PTHR30489:SF0">
    <property type="entry name" value="LIPOPROTEIN-RELEASING SYSTEM TRANSMEMBRANE PROTEIN LOLE"/>
    <property type="match status" value="1"/>
</dbReference>
<feature type="transmembrane region" description="Helical" evidence="7">
    <location>
        <begin position="404"/>
        <end position="428"/>
    </location>
</feature>
<keyword evidence="4 7" id="KW-0812">Transmembrane</keyword>
<gene>
    <name evidence="9" type="ORF">PAT3040_03511</name>
</gene>
<keyword evidence="3" id="KW-1003">Cell membrane</keyword>
<evidence type="ECO:0000313" key="10">
    <source>
        <dbReference type="Proteomes" id="UP000245202"/>
    </source>
</evidence>
<feature type="transmembrane region" description="Helical" evidence="7">
    <location>
        <begin position="100"/>
        <end position="121"/>
    </location>
</feature>
<comment type="similarity">
    <text evidence="2">Belongs to the ABC-4 integral membrane protein family. LolC/E subfamily.</text>
</comment>
<sequence>ARPPLWQRWYLDAALLALAGLGWYGFESGRVLTGGAGEGGAMQVQPLFFLIPAAAMFAAGLVALRLFPLALQLLHSLFRRLLPVSLHLVFVQLSRSQRSYYPLMLLLIMTLGLGIFHASAARTMDRNESERLLYGNGADVVLQPVWEGEVQLFDEEGNYIPEDQPRDTVYTEPPQTPFENMPGVRSSARVLQLEGELSIAGKGLGKGKLMGIDNADFARSSWWRIDLYESAHPFTLLRWMGEYEQGAIISGMFAEKHGLKQGDLLQMTVQGTPIELVIAGISDYWPSLDPDTPFVVAHLDYLYEHIPLTPYALWLDMKDDAKAMPIVEHLRAQGIETSALSDARNEWKLRKLLPEREGTYGILSLGFIVSVAISFIGYLLFWVFSLARRTVQLGILRATGLMRGQLTLMLLLEQLLTTGLAIVLGLGIGRAASRLFIPFLQSGASGQVPPFVIVFDLKDTMHLLIIVVAMITVGGSLLIAQILKLRVHQAVKLGEER</sequence>
<feature type="transmembrane region" description="Helical" evidence="7">
    <location>
        <begin position="46"/>
        <end position="65"/>
    </location>
</feature>
<proteinExistence type="inferred from homology"/>
<dbReference type="Pfam" id="PF02687">
    <property type="entry name" value="FtsX"/>
    <property type="match status" value="1"/>
</dbReference>
<feature type="transmembrane region" description="Helical" evidence="7">
    <location>
        <begin position="9"/>
        <end position="26"/>
    </location>
</feature>
<feature type="domain" description="ABC3 transporter permease C-terminal" evidence="8">
    <location>
        <begin position="367"/>
        <end position="486"/>
    </location>
</feature>
<reference evidence="9 10" key="1">
    <citation type="submission" date="2017-08" db="EMBL/GenBank/DDBJ databases">
        <title>Substantial Increase in Enzyme Production by Combined Drug-Resistance Mutations in Paenibacillus agaridevorans.</title>
        <authorList>
            <person name="Tanaka Y."/>
            <person name="Funane K."/>
            <person name="Hosaka T."/>
            <person name="Shiwa Y."/>
            <person name="Fujita N."/>
            <person name="Miyazaki T."/>
            <person name="Yoshikawa H."/>
            <person name="Murakami K."/>
            <person name="Kasahara K."/>
            <person name="Inaoka T."/>
            <person name="Hiraga Y."/>
            <person name="Ochi K."/>
        </authorList>
    </citation>
    <scope>NUCLEOTIDE SEQUENCE [LARGE SCALE GENOMIC DNA]</scope>
    <source>
        <strain evidence="9 10">T-3040</strain>
    </source>
</reference>
<evidence type="ECO:0000256" key="2">
    <source>
        <dbReference type="ARBA" id="ARBA00005236"/>
    </source>
</evidence>